<gene>
    <name evidence="1" type="ORF">CC80DRAFT_205963</name>
</gene>
<evidence type="ECO:0000313" key="2">
    <source>
        <dbReference type="Proteomes" id="UP000800035"/>
    </source>
</evidence>
<keyword evidence="2" id="KW-1185">Reference proteome</keyword>
<evidence type="ECO:0000313" key="1">
    <source>
        <dbReference type="EMBL" id="KAF1951630.1"/>
    </source>
</evidence>
<dbReference type="Proteomes" id="UP000800035">
    <property type="component" value="Unassembled WGS sequence"/>
</dbReference>
<dbReference type="EMBL" id="ML977016">
    <property type="protein sequence ID" value="KAF1951630.1"/>
    <property type="molecule type" value="Genomic_DNA"/>
</dbReference>
<reference evidence="1" key="1">
    <citation type="journal article" date="2020" name="Stud. Mycol.">
        <title>101 Dothideomycetes genomes: a test case for predicting lifestyles and emergence of pathogens.</title>
        <authorList>
            <person name="Haridas S."/>
            <person name="Albert R."/>
            <person name="Binder M."/>
            <person name="Bloem J."/>
            <person name="Labutti K."/>
            <person name="Salamov A."/>
            <person name="Andreopoulos B."/>
            <person name="Baker S."/>
            <person name="Barry K."/>
            <person name="Bills G."/>
            <person name="Bluhm B."/>
            <person name="Cannon C."/>
            <person name="Castanera R."/>
            <person name="Culley D."/>
            <person name="Daum C."/>
            <person name="Ezra D."/>
            <person name="Gonzalez J."/>
            <person name="Henrissat B."/>
            <person name="Kuo A."/>
            <person name="Liang C."/>
            <person name="Lipzen A."/>
            <person name="Lutzoni F."/>
            <person name="Magnuson J."/>
            <person name="Mondo S."/>
            <person name="Nolan M."/>
            <person name="Ohm R."/>
            <person name="Pangilinan J."/>
            <person name="Park H.-J."/>
            <person name="Ramirez L."/>
            <person name="Alfaro M."/>
            <person name="Sun H."/>
            <person name="Tritt A."/>
            <person name="Yoshinaga Y."/>
            <person name="Zwiers L.-H."/>
            <person name="Turgeon B."/>
            <person name="Goodwin S."/>
            <person name="Spatafora J."/>
            <person name="Crous P."/>
            <person name="Grigoriev I."/>
        </authorList>
    </citation>
    <scope>NUCLEOTIDE SEQUENCE</scope>
    <source>
        <strain evidence="1">CBS 675.92</strain>
    </source>
</reference>
<organism evidence="1 2">
    <name type="scientific">Byssothecium circinans</name>
    <dbReference type="NCBI Taxonomy" id="147558"/>
    <lineage>
        <taxon>Eukaryota</taxon>
        <taxon>Fungi</taxon>
        <taxon>Dikarya</taxon>
        <taxon>Ascomycota</taxon>
        <taxon>Pezizomycotina</taxon>
        <taxon>Dothideomycetes</taxon>
        <taxon>Pleosporomycetidae</taxon>
        <taxon>Pleosporales</taxon>
        <taxon>Massarineae</taxon>
        <taxon>Massarinaceae</taxon>
        <taxon>Byssothecium</taxon>
    </lineage>
</organism>
<sequence>MAFIPTTYLPLTTTFTAPAECTNGPWMYVGEPTTWWKVGGDNVPSCFPSGYPFSRSRVVYSPGICPAGWESACGRMLTTGSLTTSVVSCCPKSFKCAATNPEHNWEDQFGCASPFSVDAASWKLSASNVFVSSIYQLPVMIAETVR</sequence>
<protein>
    <submittedName>
        <fullName evidence="1">Uncharacterized protein</fullName>
    </submittedName>
</protein>
<name>A0A6A5THI5_9PLEO</name>
<accession>A0A6A5THI5</accession>
<dbReference type="OrthoDB" id="3563651at2759"/>
<proteinExistence type="predicted"/>
<dbReference type="AlphaFoldDB" id="A0A6A5THI5"/>